<keyword evidence="4" id="KW-0469">Meiosis</keyword>
<comment type="similarity">
    <text evidence="1">Belongs to the AAA ATPase family. PCH2 subfamily.</text>
</comment>
<dbReference type="InterPro" id="IPR058249">
    <property type="entry name" value="Pch2_C"/>
</dbReference>
<evidence type="ECO:0000256" key="6">
    <source>
        <dbReference type="SAM" id="MobiDB-lite"/>
    </source>
</evidence>
<protein>
    <submittedName>
        <fullName evidence="8">Thyroid hormone receptor interactor 13, variant 1</fullName>
    </submittedName>
</protein>
<dbReference type="Pfam" id="PF00004">
    <property type="entry name" value="AAA"/>
    <property type="match status" value="1"/>
</dbReference>
<dbReference type="InterPro" id="IPR044539">
    <property type="entry name" value="Pch2-like"/>
</dbReference>
<dbReference type="InterPro" id="IPR003959">
    <property type="entry name" value="ATPase_AAA_core"/>
</dbReference>
<name>A0A0D2UND7_CAPO3</name>
<evidence type="ECO:0000256" key="3">
    <source>
        <dbReference type="ARBA" id="ARBA00022840"/>
    </source>
</evidence>
<dbReference type="RefSeq" id="XP_004344449.1">
    <property type="nucleotide sequence ID" value="XM_004344399.1"/>
</dbReference>
<evidence type="ECO:0000256" key="4">
    <source>
        <dbReference type="ARBA" id="ARBA00023254"/>
    </source>
</evidence>
<evidence type="ECO:0000313" key="9">
    <source>
        <dbReference type="Proteomes" id="UP000008743"/>
    </source>
</evidence>
<dbReference type="OMA" id="NGPHEKF"/>
<dbReference type="OrthoDB" id="10042665at2759"/>
<keyword evidence="3 5" id="KW-0067">ATP-binding</keyword>
<dbReference type="FunFam" id="3.40.50.300:FF:001494">
    <property type="entry name" value="Pachytene checkpoint component Pch2"/>
    <property type="match status" value="1"/>
</dbReference>
<evidence type="ECO:0000256" key="1">
    <source>
        <dbReference type="ARBA" id="ARBA00007271"/>
    </source>
</evidence>
<dbReference type="SUPFAM" id="SSF52540">
    <property type="entry name" value="P-loop containing nucleoside triphosphate hydrolases"/>
    <property type="match status" value="1"/>
</dbReference>
<dbReference type="GO" id="GO:0016887">
    <property type="term" value="F:ATP hydrolysis activity"/>
    <property type="evidence" value="ECO:0007669"/>
    <property type="project" value="InterPro"/>
</dbReference>
<keyword evidence="9" id="KW-1185">Reference proteome</keyword>
<evidence type="ECO:0000256" key="2">
    <source>
        <dbReference type="ARBA" id="ARBA00022741"/>
    </source>
</evidence>
<dbReference type="GO" id="GO:0005694">
    <property type="term" value="C:chromosome"/>
    <property type="evidence" value="ECO:0007669"/>
    <property type="project" value="TreeGrafter"/>
</dbReference>
<evidence type="ECO:0000313" key="8">
    <source>
        <dbReference type="EMBL" id="KJE96516.1"/>
    </source>
</evidence>
<dbReference type="eggNOG" id="KOG0744">
    <property type="taxonomic scope" value="Eukaryota"/>
</dbReference>
<dbReference type="InterPro" id="IPR003593">
    <property type="entry name" value="AAA+_ATPase"/>
</dbReference>
<dbReference type="InterPro" id="IPR003960">
    <property type="entry name" value="ATPase_AAA_CS"/>
</dbReference>
<dbReference type="GO" id="GO:0005634">
    <property type="term" value="C:nucleus"/>
    <property type="evidence" value="ECO:0007669"/>
    <property type="project" value="TreeGrafter"/>
</dbReference>
<dbReference type="GO" id="GO:0051598">
    <property type="term" value="P:meiotic recombination checkpoint signaling"/>
    <property type="evidence" value="ECO:0007669"/>
    <property type="project" value="TreeGrafter"/>
</dbReference>
<dbReference type="InterPro" id="IPR027417">
    <property type="entry name" value="P-loop_NTPase"/>
</dbReference>
<dbReference type="GO" id="GO:0005524">
    <property type="term" value="F:ATP binding"/>
    <property type="evidence" value="ECO:0007669"/>
    <property type="project" value="UniProtKB-KW"/>
</dbReference>
<feature type="region of interest" description="Disordered" evidence="6">
    <location>
        <begin position="98"/>
        <end position="145"/>
    </location>
</feature>
<reference evidence="9" key="1">
    <citation type="submission" date="2011-02" db="EMBL/GenBank/DDBJ databases">
        <title>The Genome Sequence of Capsaspora owczarzaki ATCC 30864.</title>
        <authorList>
            <person name="Russ C."/>
            <person name="Cuomo C."/>
            <person name="Burger G."/>
            <person name="Gray M.W."/>
            <person name="Holland P.W.H."/>
            <person name="King N."/>
            <person name="Lang F.B.F."/>
            <person name="Roger A.J."/>
            <person name="Ruiz-Trillo I."/>
            <person name="Young S.K."/>
            <person name="Zeng Q."/>
            <person name="Gargeya S."/>
            <person name="Alvarado L."/>
            <person name="Berlin A."/>
            <person name="Chapman S.B."/>
            <person name="Chen Z."/>
            <person name="Freedman E."/>
            <person name="Gellesch M."/>
            <person name="Goldberg J."/>
            <person name="Griggs A."/>
            <person name="Gujja S."/>
            <person name="Heilman E."/>
            <person name="Heiman D."/>
            <person name="Howarth C."/>
            <person name="Mehta T."/>
            <person name="Neiman D."/>
            <person name="Pearson M."/>
            <person name="Roberts A."/>
            <person name="Saif S."/>
            <person name="Shea T."/>
            <person name="Shenoy N."/>
            <person name="Sisk P."/>
            <person name="Stolte C."/>
            <person name="Sykes S."/>
            <person name="White J."/>
            <person name="Yandava C."/>
            <person name="Haas B."/>
            <person name="Nusbaum C."/>
            <person name="Birren B."/>
        </authorList>
    </citation>
    <scope>NUCLEOTIDE SEQUENCE</scope>
    <source>
        <strain evidence="9">ATCC 30864</strain>
    </source>
</reference>
<dbReference type="Proteomes" id="UP000008743">
    <property type="component" value="Unassembled WGS sequence"/>
</dbReference>
<feature type="domain" description="AAA+ ATPase" evidence="7">
    <location>
        <begin position="200"/>
        <end position="353"/>
    </location>
</feature>
<dbReference type="EMBL" id="KE346371">
    <property type="protein sequence ID" value="KJE96516.1"/>
    <property type="molecule type" value="Genomic_DNA"/>
</dbReference>
<gene>
    <name evidence="8" type="ORF">CAOG_006828</name>
</gene>
<dbReference type="AlphaFoldDB" id="A0A0D2UND7"/>
<evidence type="ECO:0000256" key="5">
    <source>
        <dbReference type="RuleBase" id="RU003651"/>
    </source>
</evidence>
<sequence length="460" mass="50381">MSFSALRERILSYLRQHDRVCTNITLHRLDFVTDQVLQNNVEFISISDNKTSAAEPGIVVSLADVQVDPGIPGVAPLSSVDNTVLMLHLYQMSDADTSGAIDMDQAPGSNHEHPPSFHADTTGFDGDQAAMNGAQPTSGEETAQEDASCMEYAIPNREFHGIWESLVFDQNGQVQSRLLQYATTAMLFSEYNVNSNVVSWNRVILLHGPPGSGKTSLCKALAQKLAIRLSGRHFAQGRFIEINSHNLFSKYFSESGKLVGRLFARIRQVVRDERTLVCLLIDEVESITAARQSASTGADPSDALRVVNAVLTQIDSLRHNRNVLLMATSNLTKCIDAAFLDRADIKMHVGYPSWRAVYTILFTAIQELMLRGIIAPVEPVLELLALDNVDNPSAPGVLSSVRLRDAAKAAQGISGRTLKKLPLLAHAFYSNGTVTMTLQAFITALHNVAEDQHRTAVETE</sequence>
<dbReference type="InterPro" id="IPR001270">
    <property type="entry name" value="ClpA/B"/>
</dbReference>
<dbReference type="PROSITE" id="PS00674">
    <property type="entry name" value="AAA"/>
    <property type="match status" value="1"/>
</dbReference>
<dbReference type="SMART" id="SM00382">
    <property type="entry name" value="AAA"/>
    <property type="match status" value="1"/>
</dbReference>
<dbReference type="PANTHER" id="PTHR45991:SF1">
    <property type="entry name" value="PACHYTENE CHECKPOINT PROTEIN 2 HOMOLOG"/>
    <property type="match status" value="1"/>
</dbReference>
<keyword evidence="2 5" id="KW-0547">Nucleotide-binding</keyword>
<proteinExistence type="inferred from homology"/>
<dbReference type="Gene3D" id="3.40.50.300">
    <property type="entry name" value="P-loop containing nucleotide triphosphate hydrolases"/>
    <property type="match status" value="1"/>
</dbReference>
<accession>A0A0D2UND7</accession>
<evidence type="ECO:0000259" key="7">
    <source>
        <dbReference type="SMART" id="SM00382"/>
    </source>
</evidence>
<dbReference type="GO" id="GO:0007131">
    <property type="term" value="P:reciprocal meiotic recombination"/>
    <property type="evidence" value="ECO:0007669"/>
    <property type="project" value="TreeGrafter"/>
</dbReference>
<organism evidence="8 9">
    <name type="scientific">Capsaspora owczarzaki (strain ATCC 30864)</name>
    <dbReference type="NCBI Taxonomy" id="595528"/>
    <lineage>
        <taxon>Eukaryota</taxon>
        <taxon>Filasterea</taxon>
        <taxon>Capsaspora</taxon>
    </lineage>
</organism>
<keyword evidence="8" id="KW-0675">Receptor</keyword>
<dbReference type="Pfam" id="PF23242">
    <property type="entry name" value="AAA_lid_TRIP13_C"/>
    <property type="match status" value="1"/>
</dbReference>
<dbReference type="PRINTS" id="PR00300">
    <property type="entry name" value="CLPPROTEASEA"/>
</dbReference>
<dbReference type="PANTHER" id="PTHR45991">
    <property type="entry name" value="PACHYTENE CHECKPOINT PROTEIN 2"/>
    <property type="match status" value="1"/>
</dbReference>